<keyword evidence="2" id="KW-0479">Metal-binding</keyword>
<dbReference type="Proteomes" id="UP000214646">
    <property type="component" value="Unassembled WGS sequence"/>
</dbReference>
<evidence type="ECO:0000259" key="3">
    <source>
        <dbReference type="Pfam" id="PF12850"/>
    </source>
</evidence>
<comment type="similarity">
    <text evidence="1 2">Belongs to the metallophosphoesterase superfamily. YfcE family.</text>
</comment>
<evidence type="ECO:0000256" key="2">
    <source>
        <dbReference type="RuleBase" id="RU362039"/>
    </source>
</evidence>
<dbReference type="GO" id="GO:0046872">
    <property type="term" value="F:metal ion binding"/>
    <property type="evidence" value="ECO:0007669"/>
    <property type="project" value="UniProtKB-KW"/>
</dbReference>
<dbReference type="AlphaFoldDB" id="A0A225DWI6"/>
<comment type="cofactor">
    <cofactor evidence="2">
        <name>a divalent metal cation</name>
        <dbReference type="ChEBI" id="CHEBI:60240"/>
    </cofactor>
</comment>
<evidence type="ECO:0000313" key="4">
    <source>
        <dbReference type="EMBL" id="OWK43934.1"/>
    </source>
</evidence>
<dbReference type="NCBIfam" id="TIGR00040">
    <property type="entry name" value="yfcE"/>
    <property type="match status" value="1"/>
</dbReference>
<organism evidence="4 5">
    <name type="scientific">Fimbriiglobus ruber</name>
    <dbReference type="NCBI Taxonomy" id="1908690"/>
    <lineage>
        <taxon>Bacteria</taxon>
        <taxon>Pseudomonadati</taxon>
        <taxon>Planctomycetota</taxon>
        <taxon>Planctomycetia</taxon>
        <taxon>Gemmatales</taxon>
        <taxon>Gemmataceae</taxon>
        <taxon>Fimbriiglobus</taxon>
    </lineage>
</organism>
<sequence length="167" mass="18294">MRLGILSDTHDQLARTRLAVQLLKDHGADVLIHCGDLAGPEIVKACAVLPCYFVFGNHDADRVPELRRAAVETGAVCLEWGGEILLAGKRVAVTHGHMHTDVRRLLAAGPDYLFSGHSHIPTDRYEDQTRRINPGALHDTDSFTVALLDLVSEGLKFLPVQAEDRVS</sequence>
<dbReference type="EMBL" id="NIDE01000004">
    <property type="protein sequence ID" value="OWK43934.1"/>
    <property type="molecule type" value="Genomic_DNA"/>
</dbReference>
<evidence type="ECO:0000256" key="1">
    <source>
        <dbReference type="ARBA" id="ARBA00008950"/>
    </source>
</evidence>
<keyword evidence="5" id="KW-1185">Reference proteome</keyword>
<dbReference type="InterPro" id="IPR000979">
    <property type="entry name" value="Phosphodiesterase_MJ0936/Vps29"/>
</dbReference>
<comment type="caution">
    <text evidence="4">The sequence shown here is derived from an EMBL/GenBank/DDBJ whole genome shotgun (WGS) entry which is preliminary data.</text>
</comment>
<dbReference type="InterPro" id="IPR029052">
    <property type="entry name" value="Metallo-depent_PP-like"/>
</dbReference>
<feature type="domain" description="Calcineurin-like phosphoesterase" evidence="3">
    <location>
        <begin position="1"/>
        <end position="151"/>
    </location>
</feature>
<name>A0A225DWI6_9BACT</name>
<proteinExistence type="inferred from homology"/>
<dbReference type="GO" id="GO:0016787">
    <property type="term" value="F:hydrolase activity"/>
    <property type="evidence" value="ECO:0007669"/>
    <property type="project" value="UniProtKB-UniRule"/>
</dbReference>
<dbReference type="RefSeq" id="WP_088254716.1">
    <property type="nucleotide sequence ID" value="NZ_NIDE01000004.1"/>
</dbReference>
<evidence type="ECO:0000313" key="5">
    <source>
        <dbReference type="Proteomes" id="UP000214646"/>
    </source>
</evidence>
<reference evidence="5" key="1">
    <citation type="submission" date="2017-06" db="EMBL/GenBank/DDBJ databases">
        <title>Genome analysis of Fimbriiglobus ruber SP5, the first member of the order Planctomycetales with confirmed chitinolytic capability.</title>
        <authorList>
            <person name="Ravin N.V."/>
            <person name="Rakitin A.L."/>
            <person name="Ivanova A.A."/>
            <person name="Beletsky A.V."/>
            <person name="Kulichevskaya I.S."/>
            <person name="Mardanov A.V."/>
            <person name="Dedysh S.N."/>
        </authorList>
    </citation>
    <scope>NUCLEOTIDE SEQUENCE [LARGE SCALE GENOMIC DNA]</scope>
    <source>
        <strain evidence="5">SP5</strain>
    </source>
</reference>
<gene>
    <name evidence="4" type="ORF">FRUB_03533</name>
</gene>
<dbReference type="EC" id="3.1.4.-" evidence="2"/>
<dbReference type="PANTHER" id="PTHR43165:SF1">
    <property type="entry name" value="PHOSPHODIESTERASE MJ0936"/>
    <property type="match status" value="1"/>
</dbReference>
<dbReference type="OrthoDB" id="9800565at2"/>
<accession>A0A225DWI6</accession>
<dbReference type="Pfam" id="PF12850">
    <property type="entry name" value="Metallophos_2"/>
    <property type="match status" value="1"/>
</dbReference>
<dbReference type="InterPro" id="IPR053193">
    <property type="entry name" value="MetalloPDE_YfcE-like"/>
</dbReference>
<protein>
    <recommendedName>
        <fullName evidence="2">Phosphoesterase</fullName>
        <ecNumber evidence="2">3.1.4.-</ecNumber>
    </recommendedName>
</protein>
<dbReference type="SUPFAM" id="SSF56300">
    <property type="entry name" value="Metallo-dependent phosphatases"/>
    <property type="match status" value="1"/>
</dbReference>
<dbReference type="Gene3D" id="3.60.21.10">
    <property type="match status" value="1"/>
</dbReference>
<dbReference type="PANTHER" id="PTHR43165">
    <property type="entry name" value="METALLOPHOSPHOESTERASE"/>
    <property type="match status" value="1"/>
</dbReference>
<dbReference type="InterPro" id="IPR024654">
    <property type="entry name" value="Calcineurin-like_PHP_lpxH"/>
</dbReference>